<keyword evidence="4" id="KW-1185">Reference proteome</keyword>
<keyword evidence="3" id="KW-0695">RNA-directed DNA polymerase</keyword>
<keyword evidence="3" id="KW-0808">Transferase</keyword>
<dbReference type="InterPro" id="IPR043502">
    <property type="entry name" value="DNA/RNA_pol_sf"/>
</dbReference>
<dbReference type="EMBL" id="JASPKY010000030">
    <property type="protein sequence ID" value="KAK9747452.1"/>
    <property type="molecule type" value="Genomic_DNA"/>
</dbReference>
<proteinExistence type="predicted"/>
<dbReference type="EC" id="2.7.7.49" evidence="1"/>
<evidence type="ECO:0000259" key="2">
    <source>
        <dbReference type="PROSITE" id="PS50878"/>
    </source>
</evidence>
<evidence type="ECO:0000313" key="4">
    <source>
        <dbReference type="Proteomes" id="UP001458880"/>
    </source>
</evidence>
<evidence type="ECO:0000256" key="1">
    <source>
        <dbReference type="ARBA" id="ARBA00012493"/>
    </source>
</evidence>
<dbReference type="AlphaFoldDB" id="A0AAW1MIB0"/>
<name>A0AAW1MIB0_POPJA</name>
<evidence type="ECO:0000313" key="3">
    <source>
        <dbReference type="EMBL" id="KAK9747452.1"/>
    </source>
</evidence>
<dbReference type="Gene3D" id="3.30.70.270">
    <property type="match status" value="2"/>
</dbReference>
<dbReference type="Proteomes" id="UP001458880">
    <property type="component" value="Unassembled WGS sequence"/>
</dbReference>
<reference evidence="3 4" key="1">
    <citation type="journal article" date="2024" name="BMC Genomics">
        <title>De novo assembly and annotation of Popillia japonica's genome with initial clues to its potential as an invasive pest.</title>
        <authorList>
            <person name="Cucini C."/>
            <person name="Boschi S."/>
            <person name="Funari R."/>
            <person name="Cardaioli E."/>
            <person name="Iannotti N."/>
            <person name="Marturano G."/>
            <person name="Paoli F."/>
            <person name="Bruttini M."/>
            <person name="Carapelli A."/>
            <person name="Frati F."/>
            <person name="Nardi F."/>
        </authorList>
    </citation>
    <scope>NUCLEOTIDE SEQUENCE [LARGE SCALE GENOMIC DNA]</scope>
    <source>
        <strain evidence="3">DMR45628</strain>
    </source>
</reference>
<sequence length="182" mass="21068">MMINRVLGPLRFTVVMAFMDDLLIPSASIEEGLQNLEEVLKVLQQARLTLNPNKCSLFCTQIEYLGFKIEVGRIQPGSRKVQCIRDFPEPESIHQVRQSLGLTLYFRRFIRDHGLTEKPLTNLWRKNGTWIWGQTEQEAFDTLKRKLCENPVLMLYSQYASIEVRMLAGRLPGKKPNTTLRS</sequence>
<dbReference type="InterPro" id="IPR000477">
    <property type="entry name" value="RT_dom"/>
</dbReference>
<dbReference type="PROSITE" id="PS50878">
    <property type="entry name" value="RT_POL"/>
    <property type="match status" value="1"/>
</dbReference>
<dbReference type="PANTHER" id="PTHR33064:SF37">
    <property type="entry name" value="RIBONUCLEASE H"/>
    <property type="match status" value="1"/>
</dbReference>
<dbReference type="PANTHER" id="PTHR33064">
    <property type="entry name" value="POL PROTEIN"/>
    <property type="match status" value="1"/>
</dbReference>
<dbReference type="Pfam" id="PF00078">
    <property type="entry name" value="RVT_1"/>
    <property type="match status" value="1"/>
</dbReference>
<dbReference type="InterPro" id="IPR051320">
    <property type="entry name" value="Viral_Replic_Matur_Polypro"/>
</dbReference>
<gene>
    <name evidence="3" type="ORF">QE152_g5242</name>
</gene>
<dbReference type="SUPFAM" id="SSF56672">
    <property type="entry name" value="DNA/RNA polymerases"/>
    <property type="match status" value="1"/>
</dbReference>
<dbReference type="InterPro" id="IPR043128">
    <property type="entry name" value="Rev_trsase/Diguanyl_cyclase"/>
</dbReference>
<dbReference type="GO" id="GO:0003964">
    <property type="term" value="F:RNA-directed DNA polymerase activity"/>
    <property type="evidence" value="ECO:0007669"/>
    <property type="project" value="UniProtKB-KW"/>
</dbReference>
<feature type="domain" description="Reverse transcriptase" evidence="2">
    <location>
        <begin position="1"/>
        <end position="69"/>
    </location>
</feature>
<protein>
    <recommendedName>
        <fullName evidence="1">RNA-directed DNA polymerase</fullName>
        <ecNumber evidence="1">2.7.7.49</ecNumber>
    </recommendedName>
</protein>
<organism evidence="3 4">
    <name type="scientific">Popillia japonica</name>
    <name type="common">Japanese beetle</name>
    <dbReference type="NCBI Taxonomy" id="7064"/>
    <lineage>
        <taxon>Eukaryota</taxon>
        <taxon>Metazoa</taxon>
        <taxon>Ecdysozoa</taxon>
        <taxon>Arthropoda</taxon>
        <taxon>Hexapoda</taxon>
        <taxon>Insecta</taxon>
        <taxon>Pterygota</taxon>
        <taxon>Neoptera</taxon>
        <taxon>Endopterygota</taxon>
        <taxon>Coleoptera</taxon>
        <taxon>Polyphaga</taxon>
        <taxon>Scarabaeiformia</taxon>
        <taxon>Scarabaeidae</taxon>
        <taxon>Rutelinae</taxon>
        <taxon>Popillia</taxon>
    </lineage>
</organism>
<keyword evidence="3" id="KW-0548">Nucleotidyltransferase</keyword>
<accession>A0AAW1MIB0</accession>
<comment type="caution">
    <text evidence="3">The sequence shown here is derived from an EMBL/GenBank/DDBJ whole genome shotgun (WGS) entry which is preliminary data.</text>
</comment>
<dbReference type="FunFam" id="3.30.70.270:FF:000020">
    <property type="entry name" value="Transposon Tf2-6 polyprotein-like Protein"/>
    <property type="match status" value="1"/>
</dbReference>